<proteinExistence type="predicted"/>
<dbReference type="InterPro" id="IPR000719">
    <property type="entry name" value="Prot_kinase_dom"/>
</dbReference>
<gene>
    <name evidence="2" type="ORF">MarDSR_182</name>
</gene>
<organism evidence="2">
    <name type="scientific">Marseillevirus sp</name>
    <dbReference type="NCBI Taxonomy" id="2809551"/>
    <lineage>
        <taxon>Viruses</taxon>
        <taxon>Varidnaviria</taxon>
        <taxon>Bamfordvirae</taxon>
        <taxon>Nucleocytoviricota</taxon>
        <taxon>Megaviricetes</taxon>
        <taxon>Pimascovirales</taxon>
        <taxon>Pimascovirales incertae sedis</taxon>
        <taxon>Marseilleviridae</taxon>
        <taxon>Marseillevirus</taxon>
    </lineage>
</organism>
<dbReference type="GO" id="GO:0004672">
    <property type="term" value="F:protein kinase activity"/>
    <property type="evidence" value="ECO:0007669"/>
    <property type="project" value="InterPro"/>
</dbReference>
<dbReference type="GO" id="GO:0005524">
    <property type="term" value="F:ATP binding"/>
    <property type="evidence" value="ECO:0007669"/>
    <property type="project" value="InterPro"/>
</dbReference>
<keyword evidence="2" id="KW-0418">Kinase</keyword>
<accession>A0AA96IYH4</accession>
<feature type="domain" description="Protein kinase" evidence="1">
    <location>
        <begin position="1"/>
        <end position="216"/>
    </location>
</feature>
<keyword evidence="2" id="KW-0808">Transferase</keyword>
<dbReference type="EMBL" id="OR343189">
    <property type="protein sequence ID" value="WNL50221.1"/>
    <property type="molecule type" value="Genomic_DNA"/>
</dbReference>
<dbReference type="InterPro" id="IPR011009">
    <property type="entry name" value="Kinase-like_dom_sf"/>
</dbReference>
<dbReference type="PROSITE" id="PS50011">
    <property type="entry name" value="PROTEIN_KINASE_DOM"/>
    <property type="match status" value="1"/>
</dbReference>
<evidence type="ECO:0000259" key="1">
    <source>
        <dbReference type="PROSITE" id="PS50011"/>
    </source>
</evidence>
<protein>
    <submittedName>
        <fullName evidence="2">Protein kinase</fullName>
    </submittedName>
</protein>
<reference evidence="2" key="1">
    <citation type="submission" date="2023-07" db="EMBL/GenBank/DDBJ databases">
        <authorList>
            <person name="Xia Y."/>
        </authorList>
    </citation>
    <scope>NUCLEOTIDE SEQUENCE</scope>
    <source>
        <strain evidence="2">E</strain>
    </source>
</reference>
<dbReference type="Pfam" id="PF00069">
    <property type="entry name" value="Pkinase"/>
    <property type="match status" value="1"/>
</dbReference>
<dbReference type="SUPFAM" id="SSF56112">
    <property type="entry name" value="Protein kinase-like (PK-like)"/>
    <property type="match status" value="1"/>
</dbReference>
<name>A0AA96IYH4_9VIRU</name>
<sequence>MKLIKHISSGCFGSVDLYESDEFGLVAVKKFFRSLEKSHLEEYDTAKRLWERSKENFLEPFKAVEKGGYLWIVTKFFDGAGFDPSSIKDKEKVAEKLCRIFSAMNKERVYFSDINSRNILLNSDDEVFLVDFDCPSFSEADYYGGEMWIDPPEFACDGVLGEKRAEKFQIWSLGLLLIQVFYGTKQVTEIPKDYKENHYLRATLDSNPDSRHIPLE</sequence>
<evidence type="ECO:0000313" key="2">
    <source>
        <dbReference type="EMBL" id="WNL50221.1"/>
    </source>
</evidence>
<dbReference type="Gene3D" id="1.10.510.10">
    <property type="entry name" value="Transferase(Phosphotransferase) domain 1"/>
    <property type="match status" value="1"/>
</dbReference>